<evidence type="ECO:0000256" key="3">
    <source>
        <dbReference type="ARBA" id="ARBA00022912"/>
    </source>
</evidence>
<dbReference type="GO" id="GO:0046872">
    <property type="term" value="F:metal ion binding"/>
    <property type="evidence" value="ECO:0007669"/>
    <property type="project" value="UniProtKB-KW"/>
</dbReference>
<dbReference type="Pfam" id="PF00481">
    <property type="entry name" value="PP2C"/>
    <property type="match status" value="1"/>
</dbReference>
<reference evidence="7" key="1">
    <citation type="submission" date="2025-08" db="UniProtKB">
        <authorList>
            <consortium name="RefSeq"/>
        </authorList>
    </citation>
    <scope>IDENTIFICATION</scope>
</reference>
<organism evidence="6 7">
    <name type="scientific">Actinia tenebrosa</name>
    <name type="common">Australian red waratah sea anemone</name>
    <dbReference type="NCBI Taxonomy" id="6105"/>
    <lineage>
        <taxon>Eukaryota</taxon>
        <taxon>Metazoa</taxon>
        <taxon>Cnidaria</taxon>
        <taxon>Anthozoa</taxon>
        <taxon>Hexacorallia</taxon>
        <taxon>Actiniaria</taxon>
        <taxon>Actiniidae</taxon>
        <taxon>Actinia</taxon>
    </lineage>
</organism>
<dbReference type="GeneID" id="116290506"/>
<evidence type="ECO:0000313" key="6">
    <source>
        <dbReference type="Proteomes" id="UP000515163"/>
    </source>
</evidence>
<dbReference type="GO" id="GO:0004741">
    <property type="term" value="F:[pyruvate dehydrogenase (acetyl-transferring)]-phosphatase activity"/>
    <property type="evidence" value="ECO:0007669"/>
    <property type="project" value="TreeGrafter"/>
</dbReference>
<keyword evidence="2 4" id="KW-0378">Hydrolase</keyword>
<dbReference type="PROSITE" id="PS51746">
    <property type="entry name" value="PPM_2"/>
    <property type="match status" value="1"/>
</dbReference>
<dbReference type="InterPro" id="IPR036457">
    <property type="entry name" value="PPM-type-like_dom_sf"/>
</dbReference>
<dbReference type="GO" id="GO:0005739">
    <property type="term" value="C:mitochondrion"/>
    <property type="evidence" value="ECO:0007669"/>
    <property type="project" value="TreeGrafter"/>
</dbReference>
<evidence type="ECO:0000259" key="5">
    <source>
        <dbReference type="PROSITE" id="PS51746"/>
    </source>
</evidence>
<evidence type="ECO:0000256" key="4">
    <source>
        <dbReference type="RuleBase" id="RU003465"/>
    </source>
</evidence>
<evidence type="ECO:0000256" key="2">
    <source>
        <dbReference type="ARBA" id="ARBA00022801"/>
    </source>
</evidence>
<protein>
    <submittedName>
        <fullName evidence="7">Pyruvate dehydrogenase [acetyl-transferring]-phosphatase 2, mitochondrial-like</fullName>
    </submittedName>
</protein>
<keyword evidence="3 4" id="KW-0904">Protein phosphatase</keyword>
<dbReference type="InterPro" id="IPR000222">
    <property type="entry name" value="PP2C_BS"/>
</dbReference>
<dbReference type="PANTHER" id="PTHR13832">
    <property type="entry name" value="PROTEIN PHOSPHATASE 2C"/>
    <property type="match status" value="1"/>
</dbReference>
<sequence>MPSPKNLSYSPFAIMNRGEVIGALNRWKWPVAGVAAAFVGSLYTLGFSQVFQLYASDDKEVAGTSSYGVKGLLKKLIHDFIQGGKSPDNPPLSPSEASMIIRKNEKRVDVNSGVVYYYDTNNLASNNPMEDRNTECRIIKNNGFLFSVFDGHGGWQCAEAVKNRLPLYIALSLLEKSELGRFEKKIIKDLLLASLYSNGSTSASSNTNETSSLTTDYTLSKKQDIFHTGPKYLVQSLKDVLNGDDKLTAEESLSLAYSQLDDDISAEAIPLKMLDDSFVIGATGACAVSAYVEGDSIYLANSGDCRVVLGSKAQSGSWVAQQLTEDQNSKNEKEYRRLLKEHPGEEGTVIKNGRLLGQLQPLRAFGDIQYKWDQVTHSHILTQIYGGPIVPPHLYKTPPYLTAKPVTTKHQIQKQDKFIILASDGLWDSLSSQQAVELVGQFLDSSKKNIGEILEKNAATHLIRHAIGGNDHHFVAQMLLVPEQYRRMWRDDITVTVVFLKSDDFNSKL</sequence>
<keyword evidence="1" id="KW-0479">Metal-binding</keyword>
<dbReference type="KEGG" id="aten:116290506"/>
<dbReference type="PANTHER" id="PTHR13832:SF792">
    <property type="entry name" value="GM14286P"/>
    <property type="match status" value="1"/>
</dbReference>
<proteinExistence type="inferred from homology"/>
<keyword evidence="6" id="KW-1185">Reference proteome</keyword>
<dbReference type="InParanoid" id="A0A6P8HAE0"/>
<dbReference type="CDD" id="cd00143">
    <property type="entry name" value="PP2Cc"/>
    <property type="match status" value="1"/>
</dbReference>
<dbReference type="InterPro" id="IPR015655">
    <property type="entry name" value="PP2C"/>
</dbReference>
<dbReference type="InterPro" id="IPR001932">
    <property type="entry name" value="PPM-type_phosphatase-like_dom"/>
</dbReference>
<dbReference type="Proteomes" id="UP000515163">
    <property type="component" value="Unplaced"/>
</dbReference>
<dbReference type="AlphaFoldDB" id="A0A6P8HAE0"/>
<dbReference type="OrthoDB" id="420076at2759"/>
<accession>A0A6P8HAE0</accession>
<dbReference type="FunCoup" id="A0A6P8HAE0">
    <property type="interactions" value="921"/>
</dbReference>
<name>A0A6P8HAE0_ACTTE</name>
<dbReference type="PROSITE" id="PS01032">
    <property type="entry name" value="PPM_1"/>
    <property type="match status" value="1"/>
</dbReference>
<feature type="domain" description="PPM-type phosphatase" evidence="5">
    <location>
        <begin position="115"/>
        <end position="500"/>
    </location>
</feature>
<dbReference type="RefSeq" id="XP_031553409.1">
    <property type="nucleotide sequence ID" value="XM_031697549.1"/>
</dbReference>
<gene>
    <name evidence="7" type="primary">LOC116290506</name>
</gene>
<dbReference type="Gene3D" id="3.60.40.10">
    <property type="entry name" value="PPM-type phosphatase domain"/>
    <property type="match status" value="1"/>
</dbReference>
<comment type="similarity">
    <text evidence="4">Belongs to the PP2C family.</text>
</comment>
<evidence type="ECO:0000256" key="1">
    <source>
        <dbReference type="ARBA" id="ARBA00022723"/>
    </source>
</evidence>
<evidence type="ECO:0000313" key="7">
    <source>
        <dbReference type="RefSeq" id="XP_031553409.1"/>
    </source>
</evidence>
<dbReference type="SUPFAM" id="SSF81606">
    <property type="entry name" value="PP2C-like"/>
    <property type="match status" value="1"/>
</dbReference>
<dbReference type="SMART" id="SM00332">
    <property type="entry name" value="PP2Cc"/>
    <property type="match status" value="1"/>
</dbReference>